<feature type="domain" description="DUF6868" evidence="2">
    <location>
        <begin position="1"/>
        <end position="79"/>
    </location>
</feature>
<keyword evidence="1" id="KW-0812">Transmembrane</keyword>
<comment type="caution">
    <text evidence="3">The sequence shown here is derived from an EMBL/GenBank/DDBJ whole genome shotgun (WGS) entry which is preliminary data.</text>
</comment>
<evidence type="ECO:0000256" key="1">
    <source>
        <dbReference type="SAM" id="Phobius"/>
    </source>
</evidence>
<gene>
    <name evidence="3" type="ORF">PM10SUCC1_11950</name>
</gene>
<dbReference type="EMBL" id="BSDY01000004">
    <property type="protein sequence ID" value="GLI55681.1"/>
    <property type="molecule type" value="Genomic_DNA"/>
</dbReference>
<keyword evidence="1" id="KW-1133">Transmembrane helix</keyword>
<dbReference type="Pfam" id="PF21742">
    <property type="entry name" value="DUF6868"/>
    <property type="match status" value="1"/>
</dbReference>
<feature type="transmembrane region" description="Helical" evidence="1">
    <location>
        <begin position="6"/>
        <end position="31"/>
    </location>
</feature>
<evidence type="ECO:0000313" key="4">
    <source>
        <dbReference type="Proteomes" id="UP001144471"/>
    </source>
</evidence>
<keyword evidence="4" id="KW-1185">Reference proteome</keyword>
<feature type="transmembrane region" description="Helical" evidence="1">
    <location>
        <begin position="52"/>
        <end position="79"/>
    </location>
</feature>
<evidence type="ECO:0000259" key="2">
    <source>
        <dbReference type="Pfam" id="PF21742"/>
    </source>
</evidence>
<reference evidence="3" key="1">
    <citation type="submission" date="2022-12" db="EMBL/GenBank/DDBJ databases">
        <title>Reference genome sequencing for broad-spectrum identification of bacterial and archaeal isolates by mass spectrometry.</title>
        <authorList>
            <person name="Sekiguchi Y."/>
            <person name="Tourlousse D.M."/>
        </authorList>
    </citation>
    <scope>NUCLEOTIDE SEQUENCE</scope>
    <source>
        <strain evidence="3">10succ1</strain>
    </source>
</reference>
<dbReference type="RefSeq" id="WP_281834325.1">
    <property type="nucleotide sequence ID" value="NZ_BSDY01000004.1"/>
</dbReference>
<name>A0A9W6LLV3_9FUSO</name>
<evidence type="ECO:0000313" key="3">
    <source>
        <dbReference type="EMBL" id="GLI55681.1"/>
    </source>
</evidence>
<protein>
    <recommendedName>
        <fullName evidence="2">DUF6868 domain-containing protein</fullName>
    </recommendedName>
</protein>
<dbReference type="AlphaFoldDB" id="A0A9W6LLV3"/>
<organism evidence="3 4">
    <name type="scientific">Propionigenium maris DSM 9537</name>
    <dbReference type="NCBI Taxonomy" id="1123000"/>
    <lineage>
        <taxon>Bacteria</taxon>
        <taxon>Fusobacteriati</taxon>
        <taxon>Fusobacteriota</taxon>
        <taxon>Fusobacteriia</taxon>
        <taxon>Fusobacteriales</taxon>
        <taxon>Fusobacteriaceae</taxon>
        <taxon>Propionigenium</taxon>
    </lineage>
</organism>
<dbReference type="Proteomes" id="UP001144471">
    <property type="component" value="Unassembled WGS sequence"/>
</dbReference>
<keyword evidence="1" id="KW-0472">Membrane</keyword>
<proteinExistence type="predicted"/>
<accession>A0A9W6LLV3</accession>
<sequence length="80" mass="9777">MLLDIVMNLLFWSFIINSVFFAVWLLTFIYAHQWMYLMHYRWFRISEETFDAVHYALMGAYKLFIVSFNLVPYLILLILV</sequence>
<dbReference type="InterPro" id="IPR049220">
    <property type="entry name" value="DUF6868"/>
</dbReference>